<dbReference type="Pfam" id="PF09479">
    <property type="entry name" value="Flg_new"/>
    <property type="match status" value="3"/>
</dbReference>
<evidence type="ECO:0000313" key="6">
    <source>
        <dbReference type="Proteomes" id="UP000345527"/>
    </source>
</evidence>
<evidence type="ECO:0000259" key="3">
    <source>
        <dbReference type="Pfam" id="PF18885"/>
    </source>
</evidence>
<dbReference type="RefSeq" id="WP_150354957.1">
    <property type="nucleotide sequence ID" value="NZ_RZNZ01000005.1"/>
</dbReference>
<evidence type="ECO:0000313" key="7">
    <source>
        <dbReference type="Proteomes" id="UP000374630"/>
    </source>
</evidence>
<feature type="signal peptide" evidence="2">
    <location>
        <begin position="1"/>
        <end position="33"/>
    </location>
</feature>
<proteinExistence type="predicted"/>
<dbReference type="Proteomes" id="UP000374630">
    <property type="component" value="Unassembled WGS sequence"/>
</dbReference>
<accession>A0A5J5DWP4</accession>
<sequence>MTGNNKFWRASLAGLASVAMLATMGVAASTANADDAAKVGDYDYTVTLHANSPAGVSAASVSAQASVTSDGKAQSGDAVTLDGYTLDVADGNAADSKLEGLYDSAAGWNVFNPNGNDLAWKFTGWYTSPDAGAEKFDFNSATVTKDIDLYAHWAEPDQAITLDFTDPSGVFDNSKTVYSGASKAAFASFTGSGYQLTVAKTDKKIASWELPADKAGDQKVVTTWKNDSESLTLNELTKDFTGKLQGVYDKAITLAPVVPTSANAVTVRYYENTSNPREIADAVDVPYGATVPTSPVVSGYFNISKWAYVDPITGKLVEVKDGFTASEAFTAGLNLYAAAAAETFKVTFVTEVSGKDVVVSTEYVAKGEAPKGPTAPTRNNDYTFAGWSTTPGVNQTTVALSSLKISKDTTLYAQWNTNKANVKFDYNYAGKYDGQSYAAGQTFTAPTPTRAGYEFLGWYYAAGSNGSAYANGNPFGYELDHADGNYYYFVKAYLPGKHSVTKEVGWVSQRNSDKDTTATSNAKWLKKYNKYITDYYADKTAIEVPANAKLQITSGGELQYLNVKTTTNADGTHTESTWVTIPNTLYAAWGKINAADLDNSEQQVPSQDEDGNFPAESADFTADSYAAYAAAMKEYNALKAQYGKTPTDEQVSELSAKLDAAKALLQETTSTPVYRLYNPYTGDHLYTTDTKEYSDLQKIGWKGESEQFKVLSADKYGLSTAVYRVYNPYTDEHLLTTDTAEVANLVKAGWLEDFDGQPAFYAPQGGNVDVTRLFNPYATVGTHLYSTDQKEIDMNVKLGWVKDNPAVIFSTR</sequence>
<dbReference type="Proteomes" id="UP000345527">
    <property type="component" value="Unassembled WGS sequence"/>
</dbReference>
<dbReference type="GO" id="GO:0030313">
    <property type="term" value="C:cell envelope"/>
    <property type="evidence" value="ECO:0007669"/>
    <property type="project" value="UniProtKB-SubCell"/>
</dbReference>
<dbReference type="InterPro" id="IPR013378">
    <property type="entry name" value="InlB-like_B-rpt"/>
</dbReference>
<protein>
    <recommendedName>
        <fullName evidence="3">DUF5648 domain-containing protein</fullName>
    </recommendedName>
</protein>
<keyword evidence="7" id="KW-1185">Reference proteome</keyword>
<gene>
    <name evidence="5" type="ORF">EM848_10885</name>
    <name evidence="4" type="ORF">EMO90_05160</name>
</gene>
<dbReference type="EMBL" id="RZOA01000029">
    <property type="protein sequence ID" value="KAA8821456.1"/>
    <property type="molecule type" value="Genomic_DNA"/>
</dbReference>
<evidence type="ECO:0000256" key="1">
    <source>
        <dbReference type="ARBA" id="ARBA00004196"/>
    </source>
</evidence>
<dbReference type="Gene3D" id="2.60.40.4270">
    <property type="entry name" value="Listeria-Bacteroides repeat domain"/>
    <property type="match status" value="2"/>
</dbReference>
<keyword evidence="2" id="KW-0732">Signal</keyword>
<reference evidence="6 7" key="1">
    <citation type="journal article" date="2019" name="Syst. Appl. Microbiol.">
        <title>Characterization of Bifidobacterium species in feaces of the Egyptian fruit bat: Description of B. vespertilionis sp. nov. and B. rousetti sp. nov.</title>
        <authorList>
            <person name="Modesto M."/>
            <person name="Satti M."/>
            <person name="Watanabe K."/>
            <person name="Puglisi E."/>
            <person name="Morelli L."/>
            <person name="Huang C.-H."/>
            <person name="Liou J.-S."/>
            <person name="Miyashita M."/>
            <person name="Tamura T."/>
            <person name="Saito S."/>
            <person name="Mori K."/>
            <person name="Huang L."/>
            <person name="Sciavilla P."/>
            <person name="Sandri C."/>
            <person name="Spiezio C."/>
            <person name="Vitali F."/>
            <person name="Cavalieri D."/>
            <person name="Perpetuini G."/>
            <person name="Tofalo R."/>
            <person name="Bonetti A."/>
            <person name="Arita M."/>
            <person name="Mattarelli P."/>
        </authorList>
    </citation>
    <scope>NUCLEOTIDE SEQUENCE [LARGE SCALE GENOMIC DNA]</scope>
    <source>
        <strain evidence="4 7">RST16</strain>
        <strain evidence="5 6">RST8</strain>
    </source>
</reference>
<dbReference type="InterPro" id="IPR043708">
    <property type="entry name" value="DUF5648"/>
</dbReference>
<dbReference type="InterPro" id="IPR042229">
    <property type="entry name" value="Listeria/Bacterioides_rpt_sf"/>
</dbReference>
<comment type="subcellular location">
    <subcellularLocation>
        <location evidence="1">Cell envelope</location>
    </subcellularLocation>
</comment>
<feature type="chain" id="PRO_5030132033" description="DUF5648 domain-containing protein" evidence="2">
    <location>
        <begin position="34"/>
        <end position="812"/>
    </location>
</feature>
<evidence type="ECO:0000313" key="5">
    <source>
        <dbReference type="EMBL" id="KAA8821456.1"/>
    </source>
</evidence>
<evidence type="ECO:0000313" key="4">
    <source>
        <dbReference type="EMBL" id="KAA8821173.1"/>
    </source>
</evidence>
<evidence type="ECO:0000256" key="2">
    <source>
        <dbReference type="SAM" id="SignalP"/>
    </source>
</evidence>
<dbReference type="AlphaFoldDB" id="A0A5J5DWP4"/>
<feature type="domain" description="DUF5648" evidence="3">
    <location>
        <begin position="672"/>
        <end position="806"/>
    </location>
</feature>
<dbReference type="OrthoDB" id="3240520at2"/>
<organism evidence="5 6">
    <name type="scientific">Bifidobacterium vespertilionis</name>
    <dbReference type="NCBI Taxonomy" id="2562524"/>
    <lineage>
        <taxon>Bacteria</taxon>
        <taxon>Bacillati</taxon>
        <taxon>Actinomycetota</taxon>
        <taxon>Actinomycetes</taxon>
        <taxon>Bifidobacteriales</taxon>
        <taxon>Bifidobacteriaceae</taxon>
        <taxon>Bifidobacterium</taxon>
    </lineage>
</organism>
<dbReference type="Pfam" id="PF18885">
    <property type="entry name" value="DUF5648"/>
    <property type="match status" value="1"/>
</dbReference>
<name>A0A5J5DWP4_9BIFI</name>
<dbReference type="EMBL" id="RZNZ01000005">
    <property type="protein sequence ID" value="KAA8821173.1"/>
    <property type="molecule type" value="Genomic_DNA"/>
</dbReference>
<comment type="caution">
    <text evidence="5">The sequence shown here is derived from an EMBL/GenBank/DDBJ whole genome shotgun (WGS) entry which is preliminary data.</text>
</comment>